<feature type="compositionally biased region" description="Basic and acidic residues" evidence="1">
    <location>
        <begin position="58"/>
        <end position="84"/>
    </location>
</feature>
<evidence type="ECO:0000256" key="1">
    <source>
        <dbReference type="SAM" id="MobiDB-lite"/>
    </source>
</evidence>
<keyword evidence="3" id="KW-1185">Reference proteome</keyword>
<comment type="caution">
    <text evidence="2">The sequence shown here is derived from an EMBL/GenBank/DDBJ whole genome shotgun (WGS) entry which is preliminary data.</text>
</comment>
<organism evidence="2 3">
    <name type="scientific">Pseudoneurospora amorphoporcata</name>
    <dbReference type="NCBI Taxonomy" id="241081"/>
    <lineage>
        <taxon>Eukaryota</taxon>
        <taxon>Fungi</taxon>
        <taxon>Dikarya</taxon>
        <taxon>Ascomycota</taxon>
        <taxon>Pezizomycotina</taxon>
        <taxon>Sordariomycetes</taxon>
        <taxon>Sordariomycetidae</taxon>
        <taxon>Sordariales</taxon>
        <taxon>Sordariaceae</taxon>
        <taxon>Pseudoneurospora</taxon>
    </lineage>
</organism>
<dbReference type="EMBL" id="MU859088">
    <property type="protein sequence ID" value="KAK3954536.1"/>
    <property type="molecule type" value="Genomic_DNA"/>
</dbReference>
<dbReference type="AlphaFoldDB" id="A0AAN6P0Q9"/>
<evidence type="ECO:0000313" key="2">
    <source>
        <dbReference type="EMBL" id="KAK3954536.1"/>
    </source>
</evidence>
<reference evidence="2" key="1">
    <citation type="journal article" date="2023" name="Mol. Phylogenet. Evol.">
        <title>Genome-scale phylogeny and comparative genomics of the fungal order Sordariales.</title>
        <authorList>
            <person name="Hensen N."/>
            <person name="Bonometti L."/>
            <person name="Westerberg I."/>
            <person name="Brannstrom I.O."/>
            <person name="Guillou S."/>
            <person name="Cros-Aarteil S."/>
            <person name="Calhoun S."/>
            <person name="Haridas S."/>
            <person name="Kuo A."/>
            <person name="Mondo S."/>
            <person name="Pangilinan J."/>
            <person name="Riley R."/>
            <person name="LaButti K."/>
            <person name="Andreopoulos B."/>
            <person name="Lipzen A."/>
            <person name="Chen C."/>
            <person name="Yan M."/>
            <person name="Daum C."/>
            <person name="Ng V."/>
            <person name="Clum A."/>
            <person name="Steindorff A."/>
            <person name="Ohm R.A."/>
            <person name="Martin F."/>
            <person name="Silar P."/>
            <person name="Natvig D.O."/>
            <person name="Lalanne C."/>
            <person name="Gautier V."/>
            <person name="Ament-Velasquez S.L."/>
            <person name="Kruys A."/>
            <person name="Hutchinson M.I."/>
            <person name="Powell A.J."/>
            <person name="Barry K."/>
            <person name="Miller A.N."/>
            <person name="Grigoriev I.V."/>
            <person name="Debuchy R."/>
            <person name="Gladieux P."/>
            <person name="Hiltunen Thoren M."/>
            <person name="Johannesson H."/>
        </authorList>
    </citation>
    <scope>NUCLEOTIDE SEQUENCE</scope>
    <source>
        <strain evidence="2">CBS 626.80</strain>
    </source>
</reference>
<gene>
    <name evidence="2" type="ORF">QBC32DRAFT_82106</name>
</gene>
<proteinExistence type="predicted"/>
<name>A0AAN6P0Q9_9PEZI</name>
<protein>
    <submittedName>
        <fullName evidence="2">Uncharacterized protein</fullName>
    </submittedName>
</protein>
<evidence type="ECO:0000313" key="3">
    <source>
        <dbReference type="Proteomes" id="UP001303222"/>
    </source>
</evidence>
<reference evidence="2" key="2">
    <citation type="submission" date="2023-06" db="EMBL/GenBank/DDBJ databases">
        <authorList>
            <consortium name="Lawrence Berkeley National Laboratory"/>
            <person name="Mondo S.J."/>
            <person name="Hensen N."/>
            <person name="Bonometti L."/>
            <person name="Westerberg I."/>
            <person name="Brannstrom I.O."/>
            <person name="Guillou S."/>
            <person name="Cros-Aarteil S."/>
            <person name="Calhoun S."/>
            <person name="Haridas S."/>
            <person name="Kuo A."/>
            <person name="Pangilinan J."/>
            <person name="Riley R."/>
            <person name="Labutti K."/>
            <person name="Andreopoulos B."/>
            <person name="Lipzen A."/>
            <person name="Chen C."/>
            <person name="Yanf M."/>
            <person name="Daum C."/>
            <person name="Ng V."/>
            <person name="Clum A."/>
            <person name="Steindorff A."/>
            <person name="Ohm R."/>
            <person name="Martin F."/>
            <person name="Silar P."/>
            <person name="Natvig D."/>
            <person name="Lalanne C."/>
            <person name="Gautier V."/>
            <person name="Ament-Velasquez S.L."/>
            <person name="Kruys A."/>
            <person name="Hutchinson M.I."/>
            <person name="Powell A.J."/>
            <person name="Barry K."/>
            <person name="Miller A.N."/>
            <person name="Grigoriev I.V."/>
            <person name="Debuchy R."/>
            <person name="Gladieux P."/>
            <person name="Thoren M.H."/>
            <person name="Johannesson H."/>
        </authorList>
    </citation>
    <scope>NUCLEOTIDE SEQUENCE</scope>
    <source>
        <strain evidence="2">CBS 626.80</strain>
    </source>
</reference>
<accession>A0AAN6P0Q9</accession>
<dbReference type="Proteomes" id="UP001303222">
    <property type="component" value="Unassembled WGS sequence"/>
</dbReference>
<sequence>MARLYQISSSHDLGTGAISRYSRMKSYKKVRWYLLSSIWGRRSCLVVETPRGITYKTPEPDDMRTRSRKCPSTDRSNERTHMGAEEPQAMAQSSQSIHRDHIRREYYQAPDRPGSASSTSHVDWSQSQDVLFTSVASPAPSAYSNTTICAQTATIAAYTSSEHGQFDTTFSPQSTAISDPGEYQVYPRLRQGSVSSMPPLDYNPSRVGLFTNTVPSPALSTCTLNTTIGCVNSSVAAYAPSVQRPTYAMDSFPHSSGAHTAGFNHLSASARPGSSSYSNCQGNRVGPSSSAFNSCARPALSLNTRFGLDASSAYPLKNTTTATVPLSTPWNGHGQFPANASISPAQQLTGSGPYPAYGQGEAHLFGPGHYNYTGDYGRYDGMPTNNVNSTYSPALQSYLSMTEQYPSYNSNNTYTTGYQGGNGVDGSVGFTARFTAIPPGFFSITPVDKFSTIAVPSPTARAREALAAMGSMASAPYSEQEPEESSG</sequence>
<feature type="region of interest" description="Disordered" evidence="1">
    <location>
        <begin position="55"/>
        <end position="98"/>
    </location>
</feature>